<accession>A0A397V961</accession>
<keyword evidence="1" id="KW-1133">Transmembrane helix</keyword>
<name>A0A397V961_9GLOM</name>
<reference evidence="2 3" key="1">
    <citation type="submission" date="2018-06" db="EMBL/GenBank/DDBJ databases">
        <title>Comparative genomics reveals the genomic features of Rhizophagus irregularis, R. cerebriforme, R. diaphanum and Gigaspora rosea, and their symbiotic lifestyle signature.</title>
        <authorList>
            <person name="Morin E."/>
            <person name="San Clemente H."/>
            <person name="Chen E.C.H."/>
            <person name="De La Providencia I."/>
            <person name="Hainaut M."/>
            <person name="Kuo A."/>
            <person name="Kohler A."/>
            <person name="Murat C."/>
            <person name="Tang N."/>
            <person name="Roy S."/>
            <person name="Loubradou J."/>
            <person name="Henrissat B."/>
            <person name="Grigoriev I.V."/>
            <person name="Corradi N."/>
            <person name="Roux C."/>
            <person name="Martin F.M."/>
        </authorList>
    </citation>
    <scope>NUCLEOTIDE SEQUENCE [LARGE SCALE GENOMIC DNA]</scope>
    <source>
        <strain evidence="2 3">DAOM 194757</strain>
    </source>
</reference>
<gene>
    <name evidence="2" type="ORF">C2G38_2085287</name>
</gene>
<comment type="caution">
    <text evidence="2">The sequence shown here is derived from an EMBL/GenBank/DDBJ whole genome shotgun (WGS) entry which is preliminary data.</text>
</comment>
<sequence>MWYFLCDILYIAFTLLYTILIRHMAPIWHMPLIWHMLLLLIRQKCRTAMVVVPRI</sequence>
<feature type="non-terminal residue" evidence="2">
    <location>
        <position position="55"/>
    </location>
</feature>
<protein>
    <submittedName>
        <fullName evidence="2">Uncharacterized protein</fullName>
    </submittedName>
</protein>
<evidence type="ECO:0000313" key="2">
    <source>
        <dbReference type="EMBL" id="RIB18592.1"/>
    </source>
</evidence>
<dbReference type="AlphaFoldDB" id="A0A397V961"/>
<dbReference type="Proteomes" id="UP000266673">
    <property type="component" value="Unassembled WGS sequence"/>
</dbReference>
<evidence type="ECO:0000313" key="3">
    <source>
        <dbReference type="Proteomes" id="UP000266673"/>
    </source>
</evidence>
<feature type="transmembrane region" description="Helical" evidence="1">
    <location>
        <begin position="20"/>
        <end position="41"/>
    </location>
</feature>
<proteinExistence type="predicted"/>
<keyword evidence="1" id="KW-0812">Transmembrane</keyword>
<organism evidence="2 3">
    <name type="scientific">Gigaspora rosea</name>
    <dbReference type="NCBI Taxonomy" id="44941"/>
    <lineage>
        <taxon>Eukaryota</taxon>
        <taxon>Fungi</taxon>
        <taxon>Fungi incertae sedis</taxon>
        <taxon>Mucoromycota</taxon>
        <taxon>Glomeromycotina</taxon>
        <taxon>Glomeromycetes</taxon>
        <taxon>Diversisporales</taxon>
        <taxon>Gigasporaceae</taxon>
        <taxon>Gigaspora</taxon>
    </lineage>
</organism>
<keyword evidence="3" id="KW-1185">Reference proteome</keyword>
<evidence type="ECO:0000256" key="1">
    <source>
        <dbReference type="SAM" id="Phobius"/>
    </source>
</evidence>
<dbReference type="EMBL" id="QKWP01000531">
    <property type="protein sequence ID" value="RIB18592.1"/>
    <property type="molecule type" value="Genomic_DNA"/>
</dbReference>
<keyword evidence="1" id="KW-0472">Membrane</keyword>